<proteinExistence type="predicted"/>
<evidence type="ECO:0008006" key="3">
    <source>
        <dbReference type="Google" id="ProtNLM"/>
    </source>
</evidence>
<organism evidence="1 2">
    <name type="scientific">Lysobacter yangpyeongensis</name>
    <dbReference type="NCBI Taxonomy" id="346182"/>
    <lineage>
        <taxon>Bacteria</taxon>
        <taxon>Pseudomonadati</taxon>
        <taxon>Pseudomonadota</taxon>
        <taxon>Gammaproteobacteria</taxon>
        <taxon>Lysobacterales</taxon>
        <taxon>Lysobacteraceae</taxon>
        <taxon>Lysobacter</taxon>
    </lineage>
</organism>
<evidence type="ECO:0000313" key="2">
    <source>
        <dbReference type="Proteomes" id="UP001596036"/>
    </source>
</evidence>
<protein>
    <recommendedName>
        <fullName evidence="3">DNA-damage-inducible protein D</fullName>
    </recommendedName>
</protein>
<comment type="caution">
    <text evidence="1">The sequence shown here is derived from an EMBL/GenBank/DDBJ whole genome shotgun (WGS) entry which is preliminary data.</text>
</comment>
<sequence length="89" mass="10109">MKKELITRLHRSFEDAAHEQDGVEFWLARELQDLLGYTTWRRFEEVIDRAKTACANAGQPVPDHFADVGKMVERAAQGVLQPAMPEIAT</sequence>
<dbReference type="Proteomes" id="UP001596036">
    <property type="component" value="Unassembled WGS sequence"/>
</dbReference>
<dbReference type="EMBL" id="JBHSNM010000005">
    <property type="protein sequence ID" value="MFC5571122.1"/>
    <property type="molecule type" value="Genomic_DNA"/>
</dbReference>
<reference evidence="2" key="1">
    <citation type="journal article" date="2019" name="Int. J. Syst. Evol. Microbiol.">
        <title>The Global Catalogue of Microorganisms (GCM) 10K type strain sequencing project: providing services to taxonomists for standard genome sequencing and annotation.</title>
        <authorList>
            <consortium name="The Broad Institute Genomics Platform"/>
            <consortium name="The Broad Institute Genome Sequencing Center for Infectious Disease"/>
            <person name="Wu L."/>
            <person name="Ma J."/>
        </authorList>
    </citation>
    <scope>NUCLEOTIDE SEQUENCE [LARGE SCALE GENOMIC DNA]</scope>
    <source>
        <strain evidence="2">KACC 11407</strain>
    </source>
</reference>
<evidence type="ECO:0000313" key="1">
    <source>
        <dbReference type="EMBL" id="MFC5571122.1"/>
    </source>
</evidence>
<keyword evidence="2" id="KW-1185">Reference proteome</keyword>
<gene>
    <name evidence="1" type="ORF">ACFPN1_13735</name>
</gene>
<dbReference type="RefSeq" id="WP_386755692.1">
    <property type="nucleotide sequence ID" value="NZ_JBHSNM010000005.1"/>
</dbReference>
<name>A0ABW0SRE6_9GAMM</name>
<accession>A0ABW0SRE6</accession>